<feature type="region of interest" description="Disordered" evidence="1">
    <location>
        <begin position="203"/>
        <end position="232"/>
    </location>
</feature>
<accession>A0A8S5TGL3</accession>
<protein>
    <submittedName>
        <fullName evidence="2">Uncharacterized protein</fullName>
    </submittedName>
</protein>
<organism evidence="2">
    <name type="scientific">Myoviridae sp. ctIty1</name>
    <dbReference type="NCBI Taxonomy" id="2827673"/>
    <lineage>
        <taxon>Viruses</taxon>
        <taxon>Duplodnaviria</taxon>
        <taxon>Heunggongvirae</taxon>
        <taxon>Uroviricota</taxon>
        <taxon>Caudoviricetes</taxon>
    </lineage>
</organism>
<dbReference type="EMBL" id="BK032823">
    <property type="protein sequence ID" value="DAF62385.1"/>
    <property type="molecule type" value="Genomic_DNA"/>
</dbReference>
<sequence length="490" mass="54666">MHEYNTLLSEMDIGPLKKVLSLMDLDFDELKRGITGTVKGTNDTTGFKMNSNIAKEAKGLTAVFPVLVSESVSVEQAQMIAKAAERKYVAMFQMLFAASQITDAKSAQSYLKKFHNNITSSLDLSDMTVDDVIDFANKLDEEVQTTALSNARISEATKAVLEDLAYNEDYVKVLAENLNPVSLNNYKVKTVFGDYKATQISEADDTDSYTTSDSTKSREWETAGKDGNPIHHRRTTTIRRNPISPREKAATIKDKTTTLKDKADIITKQILTTDIKKANEATPSLMIINFVTQADGRDNEIVNTAVIGVKCVIHYISSSEMMNRLVLKNTDRRGLLNFIRATTGEIQFFRDFLFAVDRAKIDAVAKSNKGSNSRIWKMLEIRANRAKMNTTARADNAACAAITMLVISKAEVEIIKQHHRLDLSKASTMLSVMKGYNFIGVAVIDEVNEKVDFLYDDGTKNFETISFMSLEREQGAGEYKKMINTLVKGR</sequence>
<name>A0A8S5TGL3_9CAUD</name>
<reference evidence="2" key="1">
    <citation type="journal article" date="2021" name="Proc. Natl. Acad. Sci. U.S.A.">
        <title>A Catalog of Tens of Thousands of Viruses from Human Metagenomes Reveals Hidden Associations with Chronic Diseases.</title>
        <authorList>
            <person name="Tisza M.J."/>
            <person name="Buck C.B."/>
        </authorList>
    </citation>
    <scope>NUCLEOTIDE SEQUENCE</scope>
    <source>
        <strain evidence="2">CtIty1</strain>
    </source>
</reference>
<evidence type="ECO:0000256" key="1">
    <source>
        <dbReference type="SAM" id="MobiDB-lite"/>
    </source>
</evidence>
<feature type="compositionally biased region" description="Basic and acidic residues" evidence="1">
    <location>
        <begin position="215"/>
        <end position="224"/>
    </location>
</feature>
<evidence type="ECO:0000313" key="2">
    <source>
        <dbReference type="EMBL" id="DAF62385.1"/>
    </source>
</evidence>
<proteinExistence type="predicted"/>